<sequence length="189" mass="19921">MGRFILLSVISALASQALASNPLLEELGVSPVFPPHEAPVQRRDIDEACFSSVASELSPPEPSATELNEWASTASSGILPCIITAPATLSDEFISYLGEVETWLETVESKAEAIDTKCDADEFTFTVSLYCTESRTVVFTGTKNSTSSTVMEPMDGPTGVIYIGAAARNDGMARIALVVAAVLSVAIAL</sequence>
<evidence type="ECO:0000256" key="1">
    <source>
        <dbReference type="SAM" id="SignalP"/>
    </source>
</evidence>
<feature type="signal peptide" evidence="1">
    <location>
        <begin position="1"/>
        <end position="19"/>
    </location>
</feature>
<dbReference type="EMBL" id="JAANBB010000078">
    <property type="protein sequence ID" value="KAF7551445.1"/>
    <property type="molecule type" value="Genomic_DNA"/>
</dbReference>
<gene>
    <name evidence="2" type="ORF">G7Z17_g5017</name>
</gene>
<comment type="caution">
    <text evidence="2">The sequence shown here is derived from an EMBL/GenBank/DDBJ whole genome shotgun (WGS) entry which is preliminary data.</text>
</comment>
<keyword evidence="3" id="KW-1185">Reference proteome</keyword>
<reference evidence="2" key="1">
    <citation type="submission" date="2020-03" db="EMBL/GenBank/DDBJ databases">
        <title>Draft Genome Sequence of Cylindrodendrum hubeiense.</title>
        <authorList>
            <person name="Buettner E."/>
            <person name="Kellner H."/>
        </authorList>
    </citation>
    <scope>NUCLEOTIDE SEQUENCE</scope>
    <source>
        <strain evidence="2">IHI 201604</strain>
    </source>
</reference>
<proteinExistence type="predicted"/>
<organism evidence="2 3">
    <name type="scientific">Cylindrodendrum hubeiense</name>
    <dbReference type="NCBI Taxonomy" id="595255"/>
    <lineage>
        <taxon>Eukaryota</taxon>
        <taxon>Fungi</taxon>
        <taxon>Dikarya</taxon>
        <taxon>Ascomycota</taxon>
        <taxon>Pezizomycotina</taxon>
        <taxon>Sordariomycetes</taxon>
        <taxon>Hypocreomycetidae</taxon>
        <taxon>Hypocreales</taxon>
        <taxon>Nectriaceae</taxon>
        <taxon>Cylindrodendrum</taxon>
    </lineage>
</organism>
<evidence type="ECO:0008006" key="4">
    <source>
        <dbReference type="Google" id="ProtNLM"/>
    </source>
</evidence>
<dbReference type="OrthoDB" id="4960012at2759"/>
<keyword evidence="1" id="KW-0732">Signal</keyword>
<dbReference type="AlphaFoldDB" id="A0A9P5LC47"/>
<accession>A0A9P5LC47</accession>
<name>A0A9P5LC47_9HYPO</name>
<evidence type="ECO:0000313" key="3">
    <source>
        <dbReference type="Proteomes" id="UP000722485"/>
    </source>
</evidence>
<protein>
    <recommendedName>
        <fullName evidence="4">Infection structure specific protein</fullName>
    </recommendedName>
</protein>
<evidence type="ECO:0000313" key="2">
    <source>
        <dbReference type="EMBL" id="KAF7551445.1"/>
    </source>
</evidence>
<dbReference type="Proteomes" id="UP000722485">
    <property type="component" value="Unassembled WGS sequence"/>
</dbReference>
<feature type="chain" id="PRO_5040409339" description="Infection structure specific protein" evidence="1">
    <location>
        <begin position="20"/>
        <end position="189"/>
    </location>
</feature>